<gene>
    <name evidence="2" type="ORF">LTR09_008942</name>
</gene>
<evidence type="ECO:0000259" key="1">
    <source>
        <dbReference type="Pfam" id="PF08100"/>
    </source>
</evidence>
<comment type="caution">
    <text evidence="2">The sequence shown here is derived from an EMBL/GenBank/DDBJ whole genome shotgun (WGS) entry which is preliminary data.</text>
</comment>
<reference evidence="2" key="1">
    <citation type="submission" date="2023-04" db="EMBL/GenBank/DDBJ databases">
        <title>Black Yeasts Isolated from many extreme environments.</title>
        <authorList>
            <person name="Coleine C."/>
            <person name="Stajich J.E."/>
            <person name="Selbmann L."/>
        </authorList>
    </citation>
    <scope>NUCLEOTIDE SEQUENCE</scope>
    <source>
        <strain evidence="2">CCFEE 5312</strain>
    </source>
</reference>
<proteinExistence type="predicted"/>
<dbReference type="InterPro" id="IPR029063">
    <property type="entry name" value="SAM-dependent_MTases_sf"/>
</dbReference>
<keyword evidence="3" id="KW-1185">Reference proteome</keyword>
<evidence type="ECO:0000313" key="3">
    <source>
        <dbReference type="Proteomes" id="UP001271007"/>
    </source>
</evidence>
<dbReference type="InterPro" id="IPR036390">
    <property type="entry name" value="WH_DNA-bd_sf"/>
</dbReference>
<dbReference type="PANTHER" id="PTHR43712">
    <property type="entry name" value="PUTATIVE (AFU_ORTHOLOGUE AFUA_4G14580)-RELATED"/>
    <property type="match status" value="1"/>
</dbReference>
<dbReference type="InterPro" id="IPR036388">
    <property type="entry name" value="WH-like_DNA-bd_sf"/>
</dbReference>
<dbReference type="Proteomes" id="UP001271007">
    <property type="component" value="Unassembled WGS sequence"/>
</dbReference>
<sequence length="260" mass="28883">MPSVLVSSLNELSRCPLTDEKEKKELYDAALRLAWSVESQQDTAQRLYHGHLPLATAQTGIDLRLFDILCESANDAFTVDQLAAKTNSEPALLARLLGFYAAHQMILQTPQGTFTASNISRNLAQPGTAAGIKHYSLTMTRAYQAIPEFLANNRYENPPSSTVTPFNLAYKTDMPVFEWRKHNPKNAAAGQAFMAAQRMGQRSVWDGQTSSSLQDFELSAEDVELGRVMMCDVGAGLGHQSIELRNRKFCIEQDPSPWEI</sequence>
<organism evidence="2 3">
    <name type="scientific">Extremus antarcticus</name>
    <dbReference type="NCBI Taxonomy" id="702011"/>
    <lineage>
        <taxon>Eukaryota</taxon>
        <taxon>Fungi</taxon>
        <taxon>Dikarya</taxon>
        <taxon>Ascomycota</taxon>
        <taxon>Pezizomycotina</taxon>
        <taxon>Dothideomycetes</taxon>
        <taxon>Dothideomycetidae</taxon>
        <taxon>Mycosphaerellales</taxon>
        <taxon>Extremaceae</taxon>
        <taxon>Extremus</taxon>
    </lineage>
</organism>
<dbReference type="GO" id="GO:0046983">
    <property type="term" value="F:protein dimerization activity"/>
    <property type="evidence" value="ECO:0007669"/>
    <property type="project" value="InterPro"/>
</dbReference>
<protein>
    <recommendedName>
        <fullName evidence="1">O-methyltransferase dimerisation domain-containing protein</fullName>
    </recommendedName>
</protein>
<dbReference type="Pfam" id="PF08100">
    <property type="entry name" value="Dimerisation"/>
    <property type="match status" value="1"/>
</dbReference>
<evidence type="ECO:0000313" key="2">
    <source>
        <dbReference type="EMBL" id="KAK3049766.1"/>
    </source>
</evidence>
<dbReference type="EMBL" id="JAWDJX010000037">
    <property type="protein sequence ID" value="KAK3049766.1"/>
    <property type="molecule type" value="Genomic_DNA"/>
</dbReference>
<accession>A0AAJ0D9W0</accession>
<name>A0AAJ0D9W0_9PEZI</name>
<dbReference type="SUPFAM" id="SSF46785">
    <property type="entry name" value="Winged helix' DNA-binding domain"/>
    <property type="match status" value="1"/>
</dbReference>
<dbReference type="InterPro" id="IPR012967">
    <property type="entry name" value="COMT_dimerisation"/>
</dbReference>
<feature type="domain" description="O-methyltransferase dimerisation" evidence="1">
    <location>
        <begin position="49"/>
        <end position="124"/>
    </location>
</feature>
<dbReference type="AlphaFoldDB" id="A0AAJ0D9W0"/>
<dbReference type="Gene3D" id="3.40.50.150">
    <property type="entry name" value="Vaccinia Virus protein VP39"/>
    <property type="match status" value="1"/>
</dbReference>
<dbReference type="PANTHER" id="PTHR43712:SF1">
    <property type="entry name" value="HYPOTHETICAL O-METHYLTRANSFERASE (EUROFUNG)-RELATED"/>
    <property type="match status" value="1"/>
</dbReference>
<dbReference type="Gene3D" id="1.10.10.10">
    <property type="entry name" value="Winged helix-like DNA-binding domain superfamily/Winged helix DNA-binding domain"/>
    <property type="match status" value="1"/>
</dbReference>